<evidence type="ECO:0000313" key="7">
    <source>
        <dbReference type="Proteomes" id="UP000284598"/>
    </source>
</evidence>
<dbReference type="GO" id="GO:0003677">
    <property type="term" value="F:DNA binding"/>
    <property type="evidence" value="ECO:0007669"/>
    <property type="project" value="UniProtKB-KW"/>
</dbReference>
<dbReference type="SMART" id="SM00347">
    <property type="entry name" value="HTH_MARR"/>
    <property type="match status" value="1"/>
</dbReference>
<dbReference type="EMBL" id="QSFO01000005">
    <property type="protein sequence ID" value="RHA55294.1"/>
    <property type="molecule type" value="Genomic_DNA"/>
</dbReference>
<gene>
    <name evidence="6" type="ORF">DW929_05270</name>
    <name evidence="5" type="ORF">DW944_07810</name>
</gene>
<dbReference type="Gene3D" id="1.10.10.10">
    <property type="entry name" value="Winged helix-like DNA-binding domain superfamily/Winged helix DNA-binding domain"/>
    <property type="match status" value="1"/>
</dbReference>
<proteinExistence type="predicted"/>
<comment type="caution">
    <text evidence="5">The sequence shown here is derived from an EMBL/GenBank/DDBJ whole genome shotgun (WGS) entry which is preliminary data.</text>
</comment>
<evidence type="ECO:0000313" key="5">
    <source>
        <dbReference type="EMBL" id="RHA18077.1"/>
    </source>
</evidence>
<evidence type="ECO:0000256" key="3">
    <source>
        <dbReference type="ARBA" id="ARBA00023163"/>
    </source>
</evidence>
<keyword evidence="2" id="KW-0238">DNA-binding</keyword>
<dbReference type="Pfam" id="PF12802">
    <property type="entry name" value="MarR_2"/>
    <property type="match status" value="1"/>
</dbReference>
<evidence type="ECO:0000256" key="1">
    <source>
        <dbReference type="ARBA" id="ARBA00023015"/>
    </source>
</evidence>
<keyword evidence="1" id="KW-0805">Transcription regulation</keyword>
<dbReference type="SUPFAM" id="SSF46785">
    <property type="entry name" value="Winged helix' DNA-binding domain"/>
    <property type="match status" value="1"/>
</dbReference>
<organism evidence="5 8">
    <name type="scientific">Eubacterium ventriosum</name>
    <dbReference type="NCBI Taxonomy" id="39496"/>
    <lineage>
        <taxon>Bacteria</taxon>
        <taxon>Bacillati</taxon>
        <taxon>Bacillota</taxon>
        <taxon>Clostridia</taxon>
        <taxon>Eubacteriales</taxon>
        <taxon>Eubacteriaceae</taxon>
        <taxon>Eubacterium</taxon>
    </lineage>
</organism>
<dbReference type="PANTHER" id="PTHR42756:SF1">
    <property type="entry name" value="TRANSCRIPTIONAL REPRESSOR OF EMRAB OPERON"/>
    <property type="match status" value="1"/>
</dbReference>
<dbReference type="EMBL" id="QSFD01000007">
    <property type="protein sequence ID" value="RHA18077.1"/>
    <property type="molecule type" value="Genomic_DNA"/>
</dbReference>
<sequence>MNKSFENKMSPALSMFNHIYKEFNEIYHEATLKMGLSDSAFDILYSIVDLGDGCSQSDICKYSCLSKQTVNSSIKKMASLNYLTFKPGKGRVMQIFLTDKGRQLLDKKIYPIIKKENEAFLCMTDEECRLMLELYEKYNNALKNKFKEL</sequence>
<evidence type="ECO:0000259" key="4">
    <source>
        <dbReference type="SMART" id="SM00347"/>
    </source>
</evidence>
<dbReference type="InterPro" id="IPR036388">
    <property type="entry name" value="WH-like_DNA-bd_sf"/>
</dbReference>
<accession>A0A413R7P3</accession>
<evidence type="ECO:0000256" key="2">
    <source>
        <dbReference type="ARBA" id="ARBA00023125"/>
    </source>
</evidence>
<dbReference type="InterPro" id="IPR036390">
    <property type="entry name" value="WH_DNA-bd_sf"/>
</dbReference>
<dbReference type="Proteomes" id="UP000284598">
    <property type="component" value="Unassembled WGS sequence"/>
</dbReference>
<dbReference type="PANTHER" id="PTHR42756">
    <property type="entry name" value="TRANSCRIPTIONAL REGULATOR, MARR"/>
    <property type="match status" value="1"/>
</dbReference>
<reference evidence="7 8" key="1">
    <citation type="submission" date="2018-08" db="EMBL/GenBank/DDBJ databases">
        <title>A genome reference for cultivated species of the human gut microbiota.</title>
        <authorList>
            <person name="Zou Y."/>
            <person name="Xue W."/>
            <person name="Luo G."/>
        </authorList>
    </citation>
    <scope>NUCLEOTIDE SEQUENCE [LARGE SCALE GENOMIC DNA]</scope>
    <source>
        <strain evidence="6 7">AM43-2</strain>
        <strain evidence="5 8">AM44-11BH</strain>
    </source>
</reference>
<keyword evidence="3" id="KW-0804">Transcription</keyword>
<dbReference type="GO" id="GO:0003700">
    <property type="term" value="F:DNA-binding transcription factor activity"/>
    <property type="evidence" value="ECO:0007669"/>
    <property type="project" value="InterPro"/>
</dbReference>
<protein>
    <submittedName>
        <fullName evidence="5">MarR family transcriptional regulator</fullName>
    </submittedName>
</protein>
<feature type="domain" description="HTH marR-type" evidence="4">
    <location>
        <begin position="29"/>
        <end position="128"/>
    </location>
</feature>
<name>A0A413R7P3_9FIRM</name>
<evidence type="ECO:0000313" key="6">
    <source>
        <dbReference type="EMBL" id="RHA55294.1"/>
    </source>
</evidence>
<keyword evidence="8" id="KW-1185">Reference proteome</keyword>
<dbReference type="InterPro" id="IPR000835">
    <property type="entry name" value="HTH_MarR-typ"/>
</dbReference>
<dbReference type="AlphaFoldDB" id="A0A413R7P3"/>
<evidence type="ECO:0000313" key="8">
    <source>
        <dbReference type="Proteomes" id="UP000284779"/>
    </source>
</evidence>
<dbReference type="Proteomes" id="UP000284779">
    <property type="component" value="Unassembled WGS sequence"/>
</dbReference>